<keyword evidence="4" id="KW-1185">Reference proteome</keyword>
<dbReference type="EMBL" id="OX459124">
    <property type="protein sequence ID" value="CAI9113903.1"/>
    <property type="molecule type" value="Genomic_DNA"/>
</dbReference>
<dbReference type="PANTHER" id="PTHR36339">
    <property type="entry name" value="F23A5.5"/>
    <property type="match status" value="1"/>
</dbReference>
<evidence type="ECO:0000256" key="2">
    <source>
        <dbReference type="SAM" id="Phobius"/>
    </source>
</evidence>
<evidence type="ECO:0000256" key="1">
    <source>
        <dbReference type="SAM" id="MobiDB-lite"/>
    </source>
</evidence>
<keyword evidence="2" id="KW-1133">Transmembrane helix</keyword>
<feature type="transmembrane region" description="Helical" evidence="2">
    <location>
        <begin position="91"/>
        <end position="110"/>
    </location>
</feature>
<protein>
    <submittedName>
        <fullName evidence="3">OLC1v1014603C1</fullName>
    </submittedName>
</protein>
<dbReference type="Proteomes" id="UP001161247">
    <property type="component" value="Chromosome 7"/>
</dbReference>
<gene>
    <name evidence="3" type="ORF">OLC1_LOCUS20811</name>
</gene>
<accession>A0AAV1E117</accession>
<feature type="region of interest" description="Disordered" evidence="1">
    <location>
        <begin position="177"/>
        <end position="227"/>
    </location>
</feature>
<keyword evidence="2" id="KW-0472">Membrane</keyword>
<dbReference type="AlphaFoldDB" id="A0AAV1E117"/>
<proteinExistence type="predicted"/>
<feature type="compositionally biased region" description="Basic and acidic residues" evidence="1">
    <location>
        <begin position="177"/>
        <end position="199"/>
    </location>
</feature>
<feature type="compositionally biased region" description="Polar residues" evidence="1">
    <location>
        <begin position="23"/>
        <end position="41"/>
    </location>
</feature>
<name>A0AAV1E117_OLDCO</name>
<reference evidence="3" key="1">
    <citation type="submission" date="2023-03" db="EMBL/GenBank/DDBJ databases">
        <authorList>
            <person name="Julca I."/>
        </authorList>
    </citation>
    <scope>NUCLEOTIDE SEQUENCE</scope>
</reference>
<keyword evidence="2" id="KW-0812">Transmembrane</keyword>
<organism evidence="3 4">
    <name type="scientific">Oldenlandia corymbosa var. corymbosa</name>
    <dbReference type="NCBI Taxonomy" id="529605"/>
    <lineage>
        <taxon>Eukaryota</taxon>
        <taxon>Viridiplantae</taxon>
        <taxon>Streptophyta</taxon>
        <taxon>Embryophyta</taxon>
        <taxon>Tracheophyta</taxon>
        <taxon>Spermatophyta</taxon>
        <taxon>Magnoliopsida</taxon>
        <taxon>eudicotyledons</taxon>
        <taxon>Gunneridae</taxon>
        <taxon>Pentapetalae</taxon>
        <taxon>asterids</taxon>
        <taxon>lamiids</taxon>
        <taxon>Gentianales</taxon>
        <taxon>Rubiaceae</taxon>
        <taxon>Rubioideae</taxon>
        <taxon>Spermacoceae</taxon>
        <taxon>Hedyotis-Oldenlandia complex</taxon>
        <taxon>Oldenlandia</taxon>
    </lineage>
</organism>
<sequence length="227" mass="25853">MRSSRRLWDQFFKRFRPSPSRPFCTSNKSDKPNSGNTNNGTDVGRDFDVEEASSSISRQEAYKKLENLDFMTATKILFTTPPKRKKFGLDFHLVQLFFACLPSFAVYLVAQYARSEMRRMEAELEVKKKAEEEAKAKAEEEEKAKEMELKAAERQKDPQILEVKERLNKLEEAIKEIANESKKKTTDSGENSEAEKVEAKQYTAGKPENIGTDARHSTSHDTSGKGA</sequence>
<dbReference type="PANTHER" id="PTHR36339:SF2">
    <property type="entry name" value="F23A5.5"/>
    <property type="match status" value="1"/>
</dbReference>
<feature type="compositionally biased region" description="Basic and acidic residues" evidence="1">
    <location>
        <begin position="213"/>
        <end position="227"/>
    </location>
</feature>
<feature type="region of interest" description="Disordered" evidence="1">
    <location>
        <begin position="137"/>
        <end position="158"/>
    </location>
</feature>
<evidence type="ECO:0000313" key="4">
    <source>
        <dbReference type="Proteomes" id="UP001161247"/>
    </source>
</evidence>
<evidence type="ECO:0000313" key="3">
    <source>
        <dbReference type="EMBL" id="CAI9113903.1"/>
    </source>
</evidence>
<feature type="region of interest" description="Disordered" evidence="1">
    <location>
        <begin position="15"/>
        <end position="46"/>
    </location>
</feature>